<feature type="transmembrane region" description="Helical" evidence="1">
    <location>
        <begin position="61"/>
        <end position="86"/>
    </location>
</feature>
<dbReference type="InterPro" id="IPR043993">
    <property type="entry name" value="T4SS_pilin"/>
</dbReference>
<evidence type="ECO:0000313" key="4">
    <source>
        <dbReference type="Proteomes" id="UP000176901"/>
    </source>
</evidence>
<organism evidence="3 4">
    <name type="scientific">Candidatus Wildermuthbacteria bacterium RIFCSPHIGHO2_02_FULL_47_12</name>
    <dbReference type="NCBI Taxonomy" id="1802451"/>
    <lineage>
        <taxon>Bacteria</taxon>
        <taxon>Candidatus Wildermuthiibacteriota</taxon>
    </lineage>
</organism>
<evidence type="ECO:0000256" key="1">
    <source>
        <dbReference type="SAM" id="Phobius"/>
    </source>
</evidence>
<dbReference type="Pfam" id="PF18895">
    <property type="entry name" value="T4SS_pilin"/>
    <property type="match status" value="1"/>
</dbReference>
<comment type="caution">
    <text evidence="3">The sequence shown here is derived from an EMBL/GenBank/DDBJ whole genome shotgun (WGS) entry which is preliminary data.</text>
</comment>
<dbReference type="STRING" id="1802451.A3C82_01475"/>
<keyword evidence="1" id="KW-0472">Membrane</keyword>
<feature type="transmembrane region" description="Helical" evidence="1">
    <location>
        <begin position="98"/>
        <end position="118"/>
    </location>
</feature>
<accession>A0A1G2R6F9</accession>
<feature type="signal peptide" evidence="2">
    <location>
        <begin position="1"/>
        <end position="23"/>
    </location>
</feature>
<dbReference type="Proteomes" id="UP000176901">
    <property type="component" value="Unassembled WGS sequence"/>
</dbReference>
<evidence type="ECO:0000313" key="3">
    <source>
        <dbReference type="EMBL" id="OHA67832.1"/>
    </source>
</evidence>
<protein>
    <recommendedName>
        <fullName evidence="5">TrbC/VIRB2 family protein</fullName>
    </recommendedName>
</protein>
<keyword evidence="1" id="KW-0812">Transmembrane</keyword>
<keyword evidence="1" id="KW-1133">Transmembrane helix</keyword>
<proteinExistence type="predicted"/>
<reference evidence="3 4" key="1">
    <citation type="journal article" date="2016" name="Nat. Commun.">
        <title>Thousands of microbial genomes shed light on interconnected biogeochemical processes in an aquifer system.</title>
        <authorList>
            <person name="Anantharaman K."/>
            <person name="Brown C.T."/>
            <person name="Hug L.A."/>
            <person name="Sharon I."/>
            <person name="Castelle C.J."/>
            <person name="Probst A.J."/>
            <person name="Thomas B.C."/>
            <person name="Singh A."/>
            <person name="Wilkins M.J."/>
            <person name="Karaoz U."/>
            <person name="Brodie E.L."/>
            <person name="Williams K.H."/>
            <person name="Hubbard S.S."/>
            <person name="Banfield J.F."/>
        </authorList>
    </citation>
    <scope>NUCLEOTIDE SEQUENCE [LARGE SCALE GENOMIC DNA]</scope>
</reference>
<feature type="chain" id="PRO_5009584211" description="TrbC/VIRB2 family protein" evidence="2">
    <location>
        <begin position="24"/>
        <end position="124"/>
    </location>
</feature>
<evidence type="ECO:0008006" key="5">
    <source>
        <dbReference type="Google" id="ProtNLM"/>
    </source>
</evidence>
<sequence length="124" mass="12634">MKKVFAVFVMASVLALVALPVIAATGVDPTKTTADPSSGNLPTGPTTGNQLLALVDVATNWVFAIFTVLTVIFVLLAAFQFVTAGGDAAKVGEARQKLIWASIGIVIALASKGLVPVVKNIVGG</sequence>
<dbReference type="AlphaFoldDB" id="A0A1G2R6F9"/>
<gene>
    <name evidence="3" type="ORF">A3C82_01475</name>
</gene>
<keyword evidence="2" id="KW-0732">Signal</keyword>
<evidence type="ECO:0000256" key="2">
    <source>
        <dbReference type="SAM" id="SignalP"/>
    </source>
</evidence>
<name>A0A1G2R6F9_9BACT</name>
<dbReference type="EMBL" id="MHTW01000004">
    <property type="protein sequence ID" value="OHA67832.1"/>
    <property type="molecule type" value="Genomic_DNA"/>
</dbReference>